<dbReference type="InterPro" id="IPR006654">
    <property type="entry name" value="Trp_synth_beta"/>
</dbReference>
<dbReference type="InterPro" id="IPR006653">
    <property type="entry name" value="Trp_synth_b_CS"/>
</dbReference>
<dbReference type="HAMAP" id="MF_00133">
    <property type="entry name" value="Trp_synth_beta"/>
    <property type="match status" value="1"/>
</dbReference>
<dbReference type="InterPro" id="IPR023026">
    <property type="entry name" value="Trp_synth_beta/beta-like"/>
</dbReference>
<evidence type="ECO:0000256" key="11">
    <source>
        <dbReference type="HAMAP-Rule" id="MF_00133"/>
    </source>
</evidence>
<keyword evidence="8 11" id="KW-0057">Aromatic amino acid biosynthesis</keyword>
<evidence type="ECO:0000256" key="3">
    <source>
        <dbReference type="ARBA" id="ARBA00009982"/>
    </source>
</evidence>
<evidence type="ECO:0000256" key="4">
    <source>
        <dbReference type="ARBA" id="ARBA00011270"/>
    </source>
</evidence>
<evidence type="ECO:0000313" key="14">
    <source>
        <dbReference type="Proteomes" id="UP000611708"/>
    </source>
</evidence>
<dbReference type="PROSITE" id="PS00168">
    <property type="entry name" value="TRP_SYNTHASE_BETA"/>
    <property type="match status" value="1"/>
</dbReference>
<dbReference type="CDD" id="cd06446">
    <property type="entry name" value="Trp-synth_B"/>
    <property type="match status" value="1"/>
</dbReference>
<dbReference type="Proteomes" id="UP000611708">
    <property type="component" value="Unassembled WGS sequence"/>
</dbReference>
<name>A0ABS0HSE6_9HYPH</name>
<dbReference type="PANTHER" id="PTHR48077:SF3">
    <property type="entry name" value="TRYPTOPHAN SYNTHASE"/>
    <property type="match status" value="1"/>
</dbReference>
<dbReference type="Pfam" id="PF00291">
    <property type="entry name" value="PALP"/>
    <property type="match status" value="1"/>
</dbReference>
<keyword evidence="6 11" id="KW-0822">Tryptophan biosynthesis</keyword>
<dbReference type="RefSeq" id="WP_196263776.1">
    <property type="nucleotide sequence ID" value="NZ_JADQDN010000004.1"/>
</dbReference>
<organism evidence="13 14">
    <name type="scientific">Microvirga terrestris</name>
    <dbReference type="NCBI Taxonomy" id="2791024"/>
    <lineage>
        <taxon>Bacteria</taxon>
        <taxon>Pseudomonadati</taxon>
        <taxon>Pseudomonadota</taxon>
        <taxon>Alphaproteobacteria</taxon>
        <taxon>Hyphomicrobiales</taxon>
        <taxon>Methylobacteriaceae</taxon>
        <taxon>Microvirga</taxon>
    </lineage>
</organism>
<dbReference type="SUPFAM" id="SSF53686">
    <property type="entry name" value="Tryptophan synthase beta subunit-like PLP-dependent enzymes"/>
    <property type="match status" value="1"/>
</dbReference>
<dbReference type="Gene3D" id="3.40.50.1100">
    <property type="match status" value="2"/>
</dbReference>
<dbReference type="EC" id="4.2.1.20" evidence="11"/>
<dbReference type="InterPro" id="IPR036052">
    <property type="entry name" value="TrpB-like_PALP_sf"/>
</dbReference>
<evidence type="ECO:0000259" key="12">
    <source>
        <dbReference type="Pfam" id="PF00291"/>
    </source>
</evidence>
<evidence type="ECO:0000256" key="5">
    <source>
        <dbReference type="ARBA" id="ARBA00022605"/>
    </source>
</evidence>
<evidence type="ECO:0000256" key="10">
    <source>
        <dbReference type="ARBA" id="ARBA00049047"/>
    </source>
</evidence>
<keyword evidence="7 11" id="KW-0663">Pyridoxal phosphate</keyword>
<dbReference type="NCBIfam" id="TIGR00263">
    <property type="entry name" value="trpB"/>
    <property type="match status" value="1"/>
</dbReference>
<comment type="similarity">
    <text evidence="3 11">Belongs to the TrpB family.</text>
</comment>
<evidence type="ECO:0000256" key="2">
    <source>
        <dbReference type="ARBA" id="ARBA00004733"/>
    </source>
</evidence>
<dbReference type="PANTHER" id="PTHR48077">
    <property type="entry name" value="TRYPTOPHAN SYNTHASE-RELATED"/>
    <property type="match status" value="1"/>
</dbReference>
<evidence type="ECO:0000256" key="7">
    <source>
        <dbReference type="ARBA" id="ARBA00022898"/>
    </source>
</evidence>
<comment type="catalytic activity">
    <reaction evidence="10 11">
        <text>(1S,2R)-1-C-(indol-3-yl)glycerol 3-phosphate + L-serine = D-glyceraldehyde 3-phosphate + L-tryptophan + H2O</text>
        <dbReference type="Rhea" id="RHEA:10532"/>
        <dbReference type="ChEBI" id="CHEBI:15377"/>
        <dbReference type="ChEBI" id="CHEBI:33384"/>
        <dbReference type="ChEBI" id="CHEBI:57912"/>
        <dbReference type="ChEBI" id="CHEBI:58866"/>
        <dbReference type="ChEBI" id="CHEBI:59776"/>
        <dbReference type="EC" id="4.2.1.20"/>
    </reaction>
</comment>
<accession>A0ABS0HSE6</accession>
<evidence type="ECO:0000256" key="9">
    <source>
        <dbReference type="ARBA" id="ARBA00023239"/>
    </source>
</evidence>
<evidence type="ECO:0000256" key="6">
    <source>
        <dbReference type="ARBA" id="ARBA00022822"/>
    </source>
</evidence>
<comment type="caution">
    <text evidence="13">The sequence shown here is derived from an EMBL/GenBank/DDBJ whole genome shotgun (WGS) entry which is preliminary data.</text>
</comment>
<evidence type="ECO:0000313" key="13">
    <source>
        <dbReference type="EMBL" id="MBF9196406.1"/>
    </source>
</evidence>
<sequence length="406" mass="44369">MSAQAQPNSYRTGPDERGHFGQFGGRFVAETLMPNILELEKAYEAARNDPSFHADMANYSTHYIGRPSPLYFAERMTEHLGGAKIYFKREELNHTGAHKVNNVLGQILLARRMGKKRIIAETGAGQHGVATATLCARFGLECIVYMGAVDVERQKPNVFRMNMLGAKVVPVQSGTRTLKDAMNEALRDWVTNVADTFYCIGTVAGPHPYPAMVRDFQCVIGNETREQMMQAEGRLPDSLVACIGGGSNAIGLFHPFLDDKDVEIYGVEAAGHGLSNLHAASLSGGRPGVLHGNRTYLLMNQDGQIADAHSISAGLDYPGIGPEHAWLHEMGRVQYISATDDEALDAFQLCSRLEGILPALEPAHALAKVVELAPKKPKDHLMVVNISGRGDKDLFQIAEHLQEKIV</sequence>
<keyword evidence="14" id="KW-1185">Reference proteome</keyword>
<feature type="domain" description="Tryptophan synthase beta chain-like PALP" evidence="12">
    <location>
        <begin position="65"/>
        <end position="388"/>
    </location>
</feature>
<keyword evidence="5 11" id="KW-0028">Amino-acid biosynthesis</keyword>
<comment type="subunit">
    <text evidence="4 11">Tetramer of two alpha and two beta chains.</text>
</comment>
<dbReference type="GO" id="GO:0004834">
    <property type="term" value="F:tryptophan synthase activity"/>
    <property type="evidence" value="ECO:0007669"/>
    <property type="project" value="UniProtKB-EC"/>
</dbReference>
<comment type="cofactor">
    <cofactor evidence="1 11">
        <name>pyridoxal 5'-phosphate</name>
        <dbReference type="ChEBI" id="CHEBI:597326"/>
    </cofactor>
</comment>
<dbReference type="EMBL" id="JADQDN010000004">
    <property type="protein sequence ID" value="MBF9196406.1"/>
    <property type="molecule type" value="Genomic_DNA"/>
</dbReference>
<reference evidence="13 14" key="1">
    <citation type="submission" date="2020-11" db="EMBL/GenBank/DDBJ databases">
        <authorList>
            <person name="Kim M.K."/>
        </authorList>
    </citation>
    <scope>NUCLEOTIDE SEQUENCE [LARGE SCALE GENOMIC DNA]</scope>
    <source>
        <strain evidence="13 14">BT290</strain>
    </source>
</reference>
<dbReference type="InterPro" id="IPR001926">
    <property type="entry name" value="TrpB-like_PALP"/>
</dbReference>
<comment type="function">
    <text evidence="11">The beta subunit is responsible for the synthesis of L-tryptophan from indole and L-serine.</text>
</comment>
<evidence type="ECO:0000256" key="1">
    <source>
        <dbReference type="ARBA" id="ARBA00001933"/>
    </source>
</evidence>
<keyword evidence="9 11" id="KW-0456">Lyase</keyword>
<proteinExistence type="inferred from homology"/>
<gene>
    <name evidence="11 13" type="primary">trpB</name>
    <name evidence="13" type="ORF">I2H36_10175</name>
</gene>
<dbReference type="PIRSF" id="PIRSF001413">
    <property type="entry name" value="Trp_syn_beta"/>
    <property type="match status" value="1"/>
</dbReference>
<comment type="pathway">
    <text evidence="2 11">Amino-acid biosynthesis; L-tryptophan biosynthesis; L-tryptophan from chorismate: step 5/5.</text>
</comment>
<protein>
    <recommendedName>
        <fullName evidence="11">Tryptophan synthase beta chain</fullName>
        <ecNumber evidence="11">4.2.1.20</ecNumber>
    </recommendedName>
</protein>
<feature type="modified residue" description="N6-(pyridoxal phosphate)lysine" evidence="11">
    <location>
        <position position="99"/>
    </location>
</feature>
<evidence type="ECO:0000256" key="8">
    <source>
        <dbReference type="ARBA" id="ARBA00023141"/>
    </source>
</evidence>